<dbReference type="Proteomes" id="UP000247409">
    <property type="component" value="Unassembled WGS sequence"/>
</dbReference>
<accession>A0A2V3IN57</accession>
<name>A0A2V3IN57_9FLOR</name>
<evidence type="ECO:0000313" key="1">
    <source>
        <dbReference type="EMBL" id="PXF43508.1"/>
    </source>
</evidence>
<dbReference type="AlphaFoldDB" id="A0A2V3IN57"/>
<evidence type="ECO:0000313" key="2">
    <source>
        <dbReference type="Proteomes" id="UP000247409"/>
    </source>
</evidence>
<proteinExistence type="predicted"/>
<sequence>MVVSTAQMMIRGVTAASHSFKRSRICDETAQGQEHTSMSGYDMSTAQSKTVHEMLELTRTKVFLSLEHRSRERLQNVLGEKCEKLQDTAAQQRIIEVENYGKKSVEIHLSAMLPDIFGPLTDKDYK</sequence>
<organism evidence="1 2">
    <name type="scientific">Gracilariopsis chorda</name>
    <dbReference type="NCBI Taxonomy" id="448386"/>
    <lineage>
        <taxon>Eukaryota</taxon>
        <taxon>Rhodophyta</taxon>
        <taxon>Florideophyceae</taxon>
        <taxon>Rhodymeniophycidae</taxon>
        <taxon>Gracilariales</taxon>
        <taxon>Gracilariaceae</taxon>
        <taxon>Gracilariopsis</taxon>
    </lineage>
</organism>
<keyword evidence="2" id="KW-1185">Reference proteome</keyword>
<gene>
    <name evidence="1" type="ORF">BWQ96_06736</name>
</gene>
<dbReference type="EMBL" id="NBIV01000123">
    <property type="protein sequence ID" value="PXF43508.1"/>
    <property type="molecule type" value="Genomic_DNA"/>
</dbReference>
<protein>
    <submittedName>
        <fullName evidence="1">Uncharacterized protein</fullName>
    </submittedName>
</protein>
<reference evidence="1 2" key="1">
    <citation type="journal article" date="2018" name="Mol. Biol. Evol.">
        <title>Analysis of the draft genome of the red seaweed Gracilariopsis chorda provides insights into genome size evolution in Rhodophyta.</title>
        <authorList>
            <person name="Lee J."/>
            <person name="Yang E.C."/>
            <person name="Graf L."/>
            <person name="Yang J.H."/>
            <person name="Qiu H."/>
            <person name="Zel Zion U."/>
            <person name="Chan C.X."/>
            <person name="Stephens T.G."/>
            <person name="Weber A.P.M."/>
            <person name="Boo G.H."/>
            <person name="Boo S.M."/>
            <person name="Kim K.M."/>
            <person name="Shin Y."/>
            <person name="Jung M."/>
            <person name="Lee S.J."/>
            <person name="Yim H.S."/>
            <person name="Lee J.H."/>
            <person name="Bhattacharya D."/>
            <person name="Yoon H.S."/>
        </authorList>
    </citation>
    <scope>NUCLEOTIDE SEQUENCE [LARGE SCALE GENOMIC DNA]</scope>
    <source>
        <strain evidence="1 2">SKKU-2015</strain>
        <tissue evidence="1">Whole body</tissue>
    </source>
</reference>
<comment type="caution">
    <text evidence="1">The sequence shown here is derived from an EMBL/GenBank/DDBJ whole genome shotgun (WGS) entry which is preliminary data.</text>
</comment>